<keyword evidence="1" id="KW-0378">Hydrolase</keyword>
<evidence type="ECO:0000256" key="1">
    <source>
        <dbReference type="ARBA" id="ARBA00022801"/>
    </source>
</evidence>
<evidence type="ECO:0000313" key="5">
    <source>
        <dbReference type="Proteomes" id="UP000264071"/>
    </source>
</evidence>
<dbReference type="EMBL" id="DPIY01000010">
    <property type="protein sequence ID" value="HCT57935.1"/>
    <property type="molecule type" value="Genomic_DNA"/>
</dbReference>
<evidence type="ECO:0000313" key="4">
    <source>
        <dbReference type="EMBL" id="HCT57935.1"/>
    </source>
</evidence>
<dbReference type="InterPro" id="IPR012338">
    <property type="entry name" value="Beta-lactam/transpept-like"/>
</dbReference>
<dbReference type="GO" id="GO:0016787">
    <property type="term" value="F:hydrolase activity"/>
    <property type="evidence" value="ECO:0007669"/>
    <property type="project" value="UniProtKB-KW"/>
</dbReference>
<gene>
    <name evidence="4" type="ORF">DGD08_12095</name>
</gene>
<evidence type="ECO:0000259" key="3">
    <source>
        <dbReference type="Pfam" id="PF00144"/>
    </source>
</evidence>
<feature type="domain" description="Beta-lactamase-related" evidence="3">
    <location>
        <begin position="146"/>
        <end position="469"/>
    </location>
</feature>
<dbReference type="Gene3D" id="3.40.710.10">
    <property type="entry name" value="DD-peptidase/beta-lactamase superfamily"/>
    <property type="match status" value="1"/>
</dbReference>
<organism evidence="4 5">
    <name type="scientific">Gemmatimonas aurantiaca</name>
    <dbReference type="NCBI Taxonomy" id="173480"/>
    <lineage>
        <taxon>Bacteria</taxon>
        <taxon>Pseudomonadati</taxon>
        <taxon>Gemmatimonadota</taxon>
        <taxon>Gemmatimonadia</taxon>
        <taxon>Gemmatimonadales</taxon>
        <taxon>Gemmatimonadaceae</taxon>
        <taxon>Gemmatimonas</taxon>
    </lineage>
</organism>
<dbReference type="SUPFAM" id="SSF56601">
    <property type="entry name" value="beta-lactamase/transpeptidase-like"/>
    <property type="match status" value="1"/>
</dbReference>
<dbReference type="Proteomes" id="UP000264071">
    <property type="component" value="Unassembled WGS sequence"/>
</dbReference>
<name>A0A3D4V9Z7_9BACT</name>
<dbReference type="PANTHER" id="PTHR43283:SF11">
    <property type="entry name" value="BETA-LACTAMASE-RELATED DOMAIN-CONTAINING PROTEIN"/>
    <property type="match status" value="1"/>
</dbReference>
<dbReference type="InterPro" id="IPR050789">
    <property type="entry name" value="Diverse_Enzym_Activities"/>
</dbReference>
<reference evidence="4 5" key="1">
    <citation type="journal article" date="2018" name="Nat. Biotechnol.">
        <title>A standardized bacterial taxonomy based on genome phylogeny substantially revises the tree of life.</title>
        <authorList>
            <person name="Parks D.H."/>
            <person name="Chuvochina M."/>
            <person name="Waite D.W."/>
            <person name="Rinke C."/>
            <person name="Skarshewski A."/>
            <person name="Chaumeil P.A."/>
            <person name="Hugenholtz P."/>
        </authorList>
    </citation>
    <scope>NUCLEOTIDE SEQUENCE [LARGE SCALE GENOMIC DNA]</scope>
    <source>
        <strain evidence="4">UBA8844</strain>
    </source>
</reference>
<dbReference type="AlphaFoldDB" id="A0A3D4V9Z7"/>
<accession>A0A3D4V9Z7</accession>
<protein>
    <recommendedName>
        <fullName evidence="3">Beta-lactamase-related domain-containing protein</fullName>
    </recommendedName>
</protein>
<dbReference type="PANTHER" id="PTHR43283">
    <property type="entry name" value="BETA-LACTAMASE-RELATED"/>
    <property type="match status" value="1"/>
</dbReference>
<sequence>MWGMLIPQQPHRALIALDRPTNDSGVGLHGVHQFCHQIRPDGFPVAFGHSSRSGVESAQRPVTPLTEGGVRLRCLWTRVGPADRMPRMHSDHSRPFRPYERVLPVFLLTAIAIAAADVTRVALPGGGLPEREPAAVGMSAERLSTIDRVVRRGVDAGGYPGAAVVVGRKGFTVWSRGFGTLDWSAKARVTAQESLYDLASLTKVVATTTAIMVLFDRGQIDLDAPVSRYLPDFQGGLRDKVTVRHLLTHRAGLPAGRELWRIAKTPAEARAAVLASAVKCTPGACYEYSDLGADLLGFVAESVSGQRLDTFLESAVYSKLGMQDTYFRVPMADVSRTAPTEIAPPRGYPLRGEVHDENAFALGGVAGHAGLFSSAADLSVFAQMLINGGSYNGVRIISDTTVALFTRRAAGHRALGWDTCDGGAGCGQFMTERAFGHTGFTGTSLWIDPDRQMFVILLTNRVHAARARRPSKVIADVRNDLADAAVLAVMDDPEGVRAMPASFRADVAQDWNRPLRSSRTASAAARRRAAAAKRAAAARKKTSSAKKPAASGSKTVKASAKQAPAKSSAKSSASKPRSAGKSTPKATAKK</sequence>
<dbReference type="InterPro" id="IPR001466">
    <property type="entry name" value="Beta-lactam-related"/>
</dbReference>
<evidence type="ECO:0000256" key="2">
    <source>
        <dbReference type="SAM" id="MobiDB-lite"/>
    </source>
</evidence>
<dbReference type="Pfam" id="PF00144">
    <property type="entry name" value="Beta-lactamase"/>
    <property type="match status" value="1"/>
</dbReference>
<proteinExistence type="predicted"/>
<feature type="compositionally biased region" description="Low complexity" evidence="2">
    <location>
        <begin position="545"/>
        <end position="582"/>
    </location>
</feature>
<feature type="compositionally biased region" description="Basic residues" evidence="2">
    <location>
        <begin position="525"/>
        <end position="544"/>
    </location>
</feature>
<comment type="caution">
    <text evidence="4">The sequence shown here is derived from an EMBL/GenBank/DDBJ whole genome shotgun (WGS) entry which is preliminary data.</text>
</comment>
<feature type="region of interest" description="Disordered" evidence="2">
    <location>
        <begin position="515"/>
        <end position="590"/>
    </location>
</feature>